<reference evidence="1" key="1">
    <citation type="submission" date="2014-11" db="EMBL/GenBank/DDBJ databases">
        <authorList>
            <person name="Amaro Gonzalez C."/>
        </authorList>
    </citation>
    <scope>NUCLEOTIDE SEQUENCE</scope>
</reference>
<accession>A0A0E9R630</accession>
<proteinExistence type="predicted"/>
<dbReference type="EMBL" id="GBXM01083956">
    <property type="protein sequence ID" value="JAH24621.1"/>
    <property type="molecule type" value="Transcribed_RNA"/>
</dbReference>
<reference evidence="1" key="2">
    <citation type="journal article" date="2015" name="Fish Shellfish Immunol.">
        <title>Early steps in the European eel (Anguilla anguilla)-Vibrio vulnificus interaction in the gills: Role of the RtxA13 toxin.</title>
        <authorList>
            <person name="Callol A."/>
            <person name="Pajuelo D."/>
            <person name="Ebbesson L."/>
            <person name="Teles M."/>
            <person name="MacKenzie S."/>
            <person name="Amaro C."/>
        </authorList>
    </citation>
    <scope>NUCLEOTIDE SEQUENCE</scope>
</reference>
<evidence type="ECO:0000313" key="1">
    <source>
        <dbReference type="EMBL" id="JAH24621.1"/>
    </source>
</evidence>
<sequence>MCEFSSSEYGLLNIILNKIHRTLHVAHLHVKFSDCLIITGGFTAIYQSTILVTFKKNLN</sequence>
<protein>
    <submittedName>
        <fullName evidence="1">Uncharacterized protein</fullName>
    </submittedName>
</protein>
<dbReference type="AlphaFoldDB" id="A0A0E9R630"/>
<name>A0A0E9R630_ANGAN</name>
<organism evidence="1">
    <name type="scientific">Anguilla anguilla</name>
    <name type="common">European freshwater eel</name>
    <name type="synonym">Muraena anguilla</name>
    <dbReference type="NCBI Taxonomy" id="7936"/>
    <lineage>
        <taxon>Eukaryota</taxon>
        <taxon>Metazoa</taxon>
        <taxon>Chordata</taxon>
        <taxon>Craniata</taxon>
        <taxon>Vertebrata</taxon>
        <taxon>Euteleostomi</taxon>
        <taxon>Actinopterygii</taxon>
        <taxon>Neopterygii</taxon>
        <taxon>Teleostei</taxon>
        <taxon>Anguilliformes</taxon>
        <taxon>Anguillidae</taxon>
        <taxon>Anguilla</taxon>
    </lineage>
</organism>